<evidence type="ECO:0000256" key="5">
    <source>
        <dbReference type="ARBA" id="ARBA00031445"/>
    </source>
</evidence>
<evidence type="ECO:0000259" key="10">
    <source>
        <dbReference type="Pfam" id="PF04413"/>
    </source>
</evidence>
<dbReference type="STRING" id="1156395.DBT_1527"/>
<feature type="site" description="Transition state stabilizer" evidence="8">
    <location>
        <position position="141"/>
    </location>
</feature>
<dbReference type="Gene3D" id="3.40.50.2000">
    <property type="entry name" value="Glycogen Phosphorylase B"/>
    <property type="match status" value="1"/>
</dbReference>
<dbReference type="EC" id="2.4.99.12" evidence="2 9"/>
<dbReference type="EMBL" id="MAGO01000007">
    <property type="protein sequence ID" value="OCC15041.1"/>
    <property type="molecule type" value="Genomic_DNA"/>
</dbReference>
<evidence type="ECO:0000256" key="3">
    <source>
        <dbReference type="ARBA" id="ARBA00019077"/>
    </source>
</evidence>
<dbReference type="GO" id="GO:0043842">
    <property type="term" value="F:Kdo transferase activity"/>
    <property type="evidence" value="ECO:0007669"/>
    <property type="project" value="UniProtKB-EC"/>
</dbReference>
<evidence type="ECO:0000256" key="4">
    <source>
        <dbReference type="ARBA" id="ARBA00022679"/>
    </source>
</evidence>
<dbReference type="GO" id="GO:0005886">
    <property type="term" value="C:plasma membrane"/>
    <property type="evidence" value="ECO:0007669"/>
    <property type="project" value="UniProtKB-SubCell"/>
</dbReference>
<name>A0A1B9F5K0_9BACT</name>
<dbReference type="PANTHER" id="PTHR42755:SF1">
    <property type="entry name" value="3-DEOXY-D-MANNO-OCTULOSONIC ACID TRANSFERASE, MITOCHONDRIAL-RELATED"/>
    <property type="match status" value="1"/>
</dbReference>
<keyword evidence="9" id="KW-0472">Membrane</keyword>
<dbReference type="Pfam" id="PF04413">
    <property type="entry name" value="Glycos_transf_N"/>
    <property type="match status" value="1"/>
</dbReference>
<dbReference type="Gene3D" id="3.40.50.11720">
    <property type="entry name" value="3-Deoxy-D-manno-octulosonic-acid transferase, N-terminal domain"/>
    <property type="match status" value="1"/>
</dbReference>
<dbReference type="RefSeq" id="WP_067618450.1">
    <property type="nucleotide sequence ID" value="NZ_MAGO01000007.1"/>
</dbReference>
<comment type="subcellular location">
    <subcellularLocation>
        <location evidence="9">Cell membrane</location>
    </subcellularLocation>
</comment>
<dbReference type="InterPro" id="IPR038107">
    <property type="entry name" value="Glycos_transf_N_sf"/>
</dbReference>
<evidence type="ECO:0000256" key="7">
    <source>
        <dbReference type="PIRSR" id="PIRSR639901-1"/>
    </source>
</evidence>
<dbReference type="AlphaFoldDB" id="A0A1B9F5K0"/>
<evidence type="ECO:0000256" key="2">
    <source>
        <dbReference type="ARBA" id="ARBA00012621"/>
    </source>
</evidence>
<evidence type="ECO:0000313" key="11">
    <source>
        <dbReference type="EMBL" id="OCC15041.1"/>
    </source>
</evidence>
<dbReference type="GO" id="GO:0009244">
    <property type="term" value="P:lipopolysaccharide core region biosynthetic process"/>
    <property type="evidence" value="ECO:0007669"/>
    <property type="project" value="UniProtKB-UniRule"/>
</dbReference>
<evidence type="ECO:0000256" key="9">
    <source>
        <dbReference type="RuleBase" id="RU365103"/>
    </source>
</evidence>
<comment type="similarity">
    <text evidence="9">Belongs to the glycosyltransferase group 1 family.</text>
</comment>
<keyword evidence="9" id="KW-0448">Lipopolysaccharide biosynthesis</keyword>
<dbReference type="PANTHER" id="PTHR42755">
    <property type="entry name" value="3-DEOXY-MANNO-OCTULOSONATE CYTIDYLYLTRANSFERASE"/>
    <property type="match status" value="1"/>
</dbReference>
<feature type="site" description="Transition state stabilizer" evidence="8">
    <location>
        <position position="219"/>
    </location>
</feature>
<accession>A0A1B9F5K0</accession>
<keyword evidence="4 9" id="KW-0808">Transferase</keyword>
<reference evidence="11 12" key="1">
    <citation type="submission" date="2016-06" db="EMBL/GenBank/DDBJ databases">
        <title>Respiratory ammonification of nitrate coupled to the oxidation of elemental sulfur in deep-sea autotrophic thermophilic bacteria.</title>
        <authorList>
            <person name="Slobodkina G.B."/>
            <person name="Mardanov A.V."/>
            <person name="Ravin N.V."/>
            <person name="Frolova A.A."/>
            <person name="Viryasiv M.B."/>
            <person name="Chernyh N.A."/>
            <person name="Bonch-Osmolovskaya E.A."/>
            <person name="Slobodkin A.I."/>
        </authorList>
    </citation>
    <scope>NUCLEOTIDE SEQUENCE [LARGE SCALE GENOMIC DNA]</scope>
    <source>
        <strain evidence="11 12">S69</strain>
    </source>
</reference>
<dbReference type="PATRIC" id="fig|1156395.6.peg.1540"/>
<keyword evidence="9" id="KW-1003">Cell membrane</keyword>
<dbReference type="InterPro" id="IPR039901">
    <property type="entry name" value="Kdotransferase"/>
</dbReference>
<organism evidence="11 12">
    <name type="scientific">Dissulfuribacter thermophilus</name>
    <dbReference type="NCBI Taxonomy" id="1156395"/>
    <lineage>
        <taxon>Bacteria</taxon>
        <taxon>Pseudomonadati</taxon>
        <taxon>Thermodesulfobacteriota</taxon>
        <taxon>Dissulfuribacteria</taxon>
        <taxon>Dissulfuribacterales</taxon>
        <taxon>Dissulfuribacteraceae</taxon>
        <taxon>Dissulfuribacter</taxon>
    </lineage>
</organism>
<comment type="function">
    <text evidence="9">Involved in lipopolysaccharide (LPS) biosynthesis. Catalyzes the transfer of 3-deoxy-D-manno-octulosonate (Kdo) residue(s) from CMP-Kdo to lipid IV(A), the tetraacyldisaccharide-1,4'-bisphosphate precursor of lipid A.</text>
</comment>
<gene>
    <name evidence="11" type="ORF">DBT_1527</name>
</gene>
<keyword evidence="12" id="KW-1185">Reference proteome</keyword>
<comment type="caution">
    <text evidence="11">The sequence shown here is derived from an EMBL/GenBank/DDBJ whole genome shotgun (WGS) entry which is preliminary data.</text>
</comment>
<feature type="active site" description="Proton acceptor" evidence="7">
    <location>
        <position position="71"/>
    </location>
</feature>
<dbReference type="InterPro" id="IPR007507">
    <property type="entry name" value="Glycos_transf_N"/>
</dbReference>
<comment type="pathway">
    <text evidence="1 9">Bacterial outer membrane biogenesis; LPS core biosynthesis.</text>
</comment>
<evidence type="ECO:0000256" key="8">
    <source>
        <dbReference type="PIRSR" id="PIRSR639901-2"/>
    </source>
</evidence>
<evidence type="ECO:0000313" key="12">
    <source>
        <dbReference type="Proteomes" id="UP000093080"/>
    </source>
</evidence>
<evidence type="ECO:0000256" key="1">
    <source>
        <dbReference type="ARBA" id="ARBA00004713"/>
    </source>
</evidence>
<dbReference type="SUPFAM" id="SSF53756">
    <property type="entry name" value="UDP-Glycosyltransferase/glycogen phosphorylase"/>
    <property type="match status" value="1"/>
</dbReference>
<dbReference type="UniPathway" id="UPA00958"/>
<feature type="domain" description="3-deoxy-D-manno-octulosonic-acid transferase N-terminal" evidence="10">
    <location>
        <begin position="45"/>
        <end position="221"/>
    </location>
</feature>
<protein>
    <recommendedName>
        <fullName evidence="3 9">3-deoxy-D-manno-octulosonic acid transferase</fullName>
        <shortName evidence="9">Kdo transferase</shortName>
        <ecNumber evidence="2 9">2.4.99.12</ecNumber>
    </recommendedName>
    <alternativeName>
        <fullName evidence="5 9">Lipid IV(A) 3-deoxy-D-manno-octulosonic acid transferase</fullName>
    </alternativeName>
</protein>
<evidence type="ECO:0000256" key="6">
    <source>
        <dbReference type="ARBA" id="ARBA00049183"/>
    </source>
</evidence>
<sequence>MKHCVKKRQVPLGLKVYRTLSSLLYYASSPVIKGLSKVGDEEDLWRQRFFLNRSFGNEIYDCWLHAVSVGEVAVCEVLVDSLLRIRPDLKLLVSSTTPQGLIRLRTRLSEKCSLMVFPLDFPQVISRLLSQIKTTVYGGIETELWPNLILGLKEKGTNCILLNGRLSEKSFKAYKRLGGIFRPVLNSFSKICVINETYKDRFEKIGASHQSLIVTGNAKYEGLITKPDLNRKKIIKDRLGLGQKELVFCAGSIRGGEEEPIIDAGARAKKEHPHLVCFIVPRHLDRIPCVLKVLEKRGIGFDLWSQLELGKKRSHDWIVVDVIGPLYDLYGIADCAFVGGSLVPKGGQNLMEPASWGCPVIFGPSTSNFEEAASILQREGGGITVRDSNELFEVINRLLKDPVLRQNIGKKARESLLSISKGAASFQVEIILEELDKANKAK</sequence>
<proteinExistence type="inferred from homology"/>
<comment type="catalytic activity">
    <reaction evidence="6 9">
        <text>lipid IVA (E. coli) + CMP-3-deoxy-beta-D-manno-octulosonate = alpha-Kdo-(2-&gt;6)-lipid IVA (E. coli) + CMP + H(+)</text>
        <dbReference type="Rhea" id="RHEA:28066"/>
        <dbReference type="ChEBI" id="CHEBI:15378"/>
        <dbReference type="ChEBI" id="CHEBI:58603"/>
        <dbReference type="ChEBI" id="CHEBI:60364"/>
        <dbReference type="ChEBI" id="CHEBI:60377"/>
        <dbReference type="ChEBI" id="CHEBI:85987"/>
        <dbReference type="EC" id="2.4.99.12"/>
    </reaction>
</comment>
<dbReference type="Proteomes" id="UP000093080">
    <property type="component" value="Unassembled WGS sequence"/>
</dbReference>
<dbReference type="GO" id="GO:0009245">
    <property type="term" value="P:lipid A biosynthetic process"/>
    <property type="evidence" value="ECO:0007669"/>
    <property type="project" value="TreeGrafter"/>
</dbReference>